<dbReference type="PANTHER" id="PTHR21310">
    <property type="entry name" value="AMINOGLYCOSIDE PHOSPHOTRANSFERASE-RELATED-RELATED"/>
    <property type="match status" value="1"/>
</dbReference>
<evidence type="ECO:0000256" key="1">
    <source>
        <dbReference type="SAM" id="MobiDB-lite"/>
    </source>
</evidence>
<keyword evidence="4" id="KW-1185">Reference proteome</keyword>
<proteinExistence type="predicted"/>
<dbReference type="AlphaFoldDB" id="A0A9P4M5U2"/>
<dbReference type="Pfam" id="PF01636">
    <property type="entry name" value="APH"/>
    <property type="match status" value="1"/>
</dbReference>
<dbReference type="SUPFAM" id="SSF56112">
    <property type="entry name" value="Protein kinase-like (PK-like)"/>
    <property type="match status" value="1"/>
</dbReference>
<dbReference type="EMBL" id="ML978126">
    <property type="protein sequence ID" value="KAF2099026.1"/>
    <property type="molecule type" value="Genomic_DNA"/>
</dbReference>
<protein>
    <recommendedName>
        <fullName evidence="2">Aminoglycoside phosphotransferase domain-containing protein</fullName>
    </recommendedName>
</protein>
<dbReference type="Proteomes" id="UP000799772">
    <property type="component" value="Unassembled WGS sequence"/>
</dbReference>
<evidence type="ECO:0000313" key="3">
    <source>
        <dbReference type="EMBL" id="KAF2099026.1"/>
    </source>
</evidence>
<reference evidence="3" key="1">
    <citation type="journal article" date="2020" name="Stud. Mycol.">
        <title>101 Dothideomycetes genomes: a test case for predicting lifestyles and emergence of pathogens.</title>
        <authorList>
            <person name="Haridas S."/>
            <person name="Albert R."/>
            <person name="Binder M."/>
            <person name="Bloem J."/>
            <person name="Labutti K."/>
            <person name="Salamov A."/>
            <person name="Andreopoulos B."/>
            <person name="Baker S."/>
            <person name="Barry K."/>
            <person name="Bills G."/>
            <person name="Bluhm B."/>
            <person name="Cannon C."/>
            <person name="Castanera R."/>
            <person name="Culley D."/>
            <person name="Daum C."/>
            <person name="Ezra D."/>
            <person name="Gonzalez J."/>
            <person name="Henrissat B."/>
            <person name="Kuo A."/>
            <person name="Liang C."/>
            <person name="Lipzen A."/>
            <person name="Lutzoni F."/>
            <person name="Magnuson J."/>
            <person name="Mondo S."/>
            <person name="Nolan M."/>
            <person name="Ohm R."/>
            <person name="Pangilinan J."/>
            <person name="Park H.-J."/>
            <person name="Ramirez L."/>
            <person name="Alfaro M."/>
            <person name="Sun H."/>
            <person name="Tritt A."/>
            <person name="Yoshinaga Y."/>
            <person name="Zwiers L.-H."/>
            <person name="Turgeon B."/>
            <person name="Goodwin S."/>
            <person name="Spatafora J."/>
            <person name="Crous P."/>
            <person name="Grigoriev I."/>
        </authorList>
    </citation>
    <scope>NUCLEOTIDE SEQUENCE</scope>
    <source>
        <strain evidence="3">CBS 133067</strain>
    </source>
</reference>
<sequence length="567" mass="65552">MAIKLFKDPAGFITTKVNEIKKHVSGKLIKEEPGEEPTPNHLPSKCKVLRRCVSKAKHAMKCTNRAIFHRQVSDDDDQASNEAPFVLRITPPKEIPPLSDPPAYQSDDSEDPETRIWGPVLHIPDERYIALALKHGPICVPCEDGWFKATEARVIGHTRGASNRITFIEYNDPDNTRIVVRVPSCGWRRVWMPIDGEAIVNQVKVMKYLKRKTGIPIPEVISYDTTIDDNVLGAPYIMMECMEGEAVCVAWWDEEEPIPLEQKRQNIMKSLAETMVKLRDLKFDKIGSLYFEDFDDGTIGEPWIGGQISVMPGMLERDDEYLQTRKEDLIFPEYGTSQEFMREVLDIYRSRELKYWGDPFYDGRRNIIHGLHKLYSIIIDYMPFSELTAELGAEPEHFVIAPPDFDQQNIIVDKLGNITGLIDWDVVKTVPRFKGWAALPRWLQQDWYDRYQWPDWEQRRGPTMSPSELCCYRQQYTKYMREACTAVSGGQDGEEIDEWRFTSRSHLYDRVFETVGEDGMDGFLEKLLELFVPRAWKATFISNLGQYGFAPGQEELLRNKINEILAY</sequence>
<dbReference type="InterPro" id="IPR051678">
    <property type="entry name" value="AGP_Transferase"/>
</dbReference>
<evidence type="ECO:0000313" key="4">
    <source>
        <dbReference type="Proteomes" id="UP000799772"/>
    </source>
</evidence>
<organism evidence="3 4">
    <name type="scientific">Rhizodiscina lignyota</name>
    <dbReference type="NCBI Taxonomy" id="1504668"/>
    <lineage>
        <taxon>Eukaryota</taxon>
        <taxon>Fungi</taxon>
        <taxon>Dikarya</taxon>
        <taxon>Ascomycota</taxon>
        <taxon>Pezizomycotina</taxon>
        <taxon>Dothideomycetes</taxon>
        <taxon>Pleosporomycetidae</taxon>
        <taxon>Aulographales</taxon>
        <taxon>Rhizodiscinaceae</taxon>
        <taxon>Rhizodiscina</taxon>
    </lineage>
</organism>
<dbReference type="InterPro" id="IPR002575">
    <property type="entry name" value="Aminoglycoside_PTrfase"/>
</dbReference>
<dbReference type="Gene3D" id="3.30.200.20">
    <property type="entry name" value="Phosphorylase Kinase, domain 1"/>
    <property type="match status" value="1"/>
</dbReference>
<dbReference type="OrthoDB" id="10003767at2759"/>
<dbReference type="InterPro" id="IPR011009">
    <property type="entry name" value="Kinase-like_dom_sf"/>
</dbReference>
<comment type="caution">
    <text evidence="3">The sequence shown here is derived from an EMBL/GenBank/DDBJ whole genome shotgun (WGS) entry which is preliminary data.</text>
</comment>
<feature type="domain" description="Aminoglycoside phosphotransferase" evidence="2">
    <location>
        <begin position="157"/>
        <end position="294"/>
    </location>
</feature>
<dbReference type="PANTHER" id="PTHR21310:SF51">
    <property type="entry name" value="AMINOGLYCOSIDE PHOSPHOTRANSFERASE DOMAIN-CONTAINING PROTEIN"/>
    <property type="match status" value="1"/>
</dbReference>
<gene>
    <name evidence="3" type="ORF">NA57DRAFT_56654</name>
</gene>
<name>A0A9P4M5U2_9PEZI</name>
<feature type="region of interest" description="Disordered" evidence="1">
    <location>
        <begin position="90"/>
        <end position="112"/>
    </location>
</feature>
<evidence type="ECO:0000259" key="2">
    <source>
        <dbReference type="Pfam" id="PF01636"/>
    </source>
</evidence>
<accession>A0A9P4M5U2</accession>